<dbReference type="GO" id="GO:0005615">
    <property type="term" value="C:extracellular space"/>
    <property type="evidence" value="ECO:0007669"/>
    <property type="project" value="InterPro"/>
</dbReference>
<organism evidence="9 10">
    <name type="scientific">Mauremys mutica</name>
    <name type="common">yellowpond turtle</name>
    <dbReference type="NCBI Taxonomy" id="74926"/>
    <lineage>
        <taxon>Eukaryota</taxon>
        <taxon>Metazoa</taxon>
        <taxon>Chordata</taxon>
        <taxon>Craniata</taxon>
        <taxon>Vertebrata</taxon>
        <taxon>Euteleostomi</taxon>
        <taxon>Archelosauria</taxon>
        <taxon>Testudinata</taxon>
        <taxon>Testudines</taxon>
        <taxon>Cryptodira</taxon>
        <taxon>Durocryptodira</taxon>
        <taxon>Testudinoidea</taxon>
        <taxon>Geoemydidae</taxon>
        <taxon>Geoemydinae</taxon>
        <taxon>Mauremys</taxon>
    </lineage>
</organism>
<dbReference type="InterPro" id="IPR023795">
    <property type="entry name" value="Serpin_CS"/>
</dbReference>
<dbReference type="GO" id="GO:0004867">
    <property type="term" value="F:serine-type endopeptidase inhibitor activity"/>
    <property type="evidence" value="ECO:0007669"/>
    <property type="project" value="InterPro"/>
</dbReference>
<dbReference type="InterPro" id="IPR042185">
    <property type="entry name" value="Serpin_sf_2"/>
</dbReference>
<evidence type="ECO:0000313" key="10">
    <source>
        <dbReference type="Proteomes" id="UP000827986"/>
    </source>
</evidence>
<dbReference type="GO" id="GO:0016525">
    <property type="term" value="P:negative regulation of angiogenesis"/>
    <property type="evidence" value="ECO:0007669"/>
    <property type="project" value="InterPro"/>
</dbReference>
<proteinExistence type="inferred from homology"/>
<evidence type="ECO:0000256" key="1">
    <source>
        <dbReference type="ARBA" id="ARBA00004613"/>
    </source>
</evidence>
<dbReference type="InterPro" id="IPR033832">
    <property type="entry name" value="PEDF_serpin_dom"/>
</dbReference>
<dbReference type="PROSITE" id="PS00284">
    <property type="entry name" value="SERPIN"/>
    <property type="match status" value="1"/>
</dbReference>
<reference evidence="9" key="1">
    <citation type="submission" date="2021-09" db="EMBL/GenBank/DDBJ databases">
        <title>The genome of Mauremys mutica provides insights into the evolution of semi-aquatic lifestyle.</title>
        <authorList>
            <person name="Gong S."/>
            <person name="Gao Y."/>
        </authorList>
    </citation>
    <scope>NUCLEOTIDE SEQUENCE</scope>
    <source>
        <strain evidence="9">MM-2020</strain>
        <tissue evidence="9">Muscle</tissue>
    </source>
</reference>
<dbReference type="GO" id="GO:0050769">
    <property type="term" value="P:positive regulation of neurogenesis"/>
    <property type="evidence" value="ECO:0007669"/>
    <property type="project" value="InterPro"/>
</dbReference>
<dbReference type="Gene3D" id="3.30.497.10">
    <property type="entry name" value="Antithrombin, subunit I, domain 2"/>
    <property type="match status" value="1"/>
</dbReference>
<evidence type="ECO:0000256" key="7">
    <source>
        <dbReference type="SAM" id="MobiDB-lite"/>
    </source>
</evidence>
<keyword evidence="4" id="KW-0732">Signal</keyword>
<comment type="similarity">
    <text evidence="2 6">Belongs to the serpin family.</text>
</comment>
<dbReference type="Pfam" id="PF00079">
    <property type="entry name" value="Serpin"/>
    <property type="match status" value="1"/>
</dbReference>
<feature type="domain" description="Serpin" evidence="8">
    <location>
        <begin position="119"/>
        <end position="471"/>
    </location>
</feature>
<keyword evidence="5" id="KW-0325">Glycoprotein</keyword>
<sequence>MLLEFDIFQDMTASPWGQRHFLLSVQEWRSPGASLLRWTLKGGNTGQHWLRGVRGSIMQTLVVLLWLGLLASPSRSQDSAAEQDSGTPERGNTEAAEEEDPFYKSPVNKLAAAVSNFGYDLYRQQSSKTPTSNVLLSPFSVATALSGLLLGAGERTEDLISRTLFYDLLNKAEVHNTYKELLASITAPVKGLRSATRIVVERKLRMKMGFVSQLEKSYGARPKLLTGNAHSDLQDINNWVQQQTKGKIVKFLKEIPTGISIFLIGAAYFKGQWGTKFDPTKTMPQDFHLDEDRSVKVPMMSDPKAILRYGFDSELNCKIAQLPLTGGVSAMFFLPQKVTQNMTLIEESLTSEFVRDIDRELKTIHAVLSIPRLKLSSEEALSSTLQEMRLQSLFTSPDFSKISPKSTKLSHVQHKAVLELNEDGARSTPNPVENAARLTFPLDYHLDRPFLFVLRDDTTGTLLFIGKILDPRST</sequence>
<evidence type="ECO:0000256" key="6">
    <source>
        <dbReference type="RuleBase" id="RU000411"/>
    </source>
</evidence>
<dbReference type="Gene3D" id="2.30.39.10">
    <property type="entry name" value="Alpha-1-antitrypsin, domain 1"/>
    <property type="match status" value="1"/>
</dbReference>
<dbReference type="InterPro" id="IPR000215">
    <property type="entry name" value="Serpin_fam"/>
</dbReference>
<dbReference type="InterPro" id="IPR023796">
    <property type="entry name" value="Serpin_dom"/>
</dbReference>
<evidence type="ECO:0000259" key="8">
    <source>
        <dbReference type="SMART" id="SM00093"/>
    </source>
</evidence>
<dbReference type="InterPro" id="IPR036186">
    <property type="entry name" value="Serpin_sf"/>
</dbReference>
<dbReference type="FunFam" id="3.30.497.10:FF:000003">
    <property type="entry name" value="Serpin family F member 1"/>
    <property type="match status" value="1"/>
</dbReference>
<evidence type="ECO:0000256" key="4">
    <source>
        <dbReference type="ARBA" id="ARBA00022729"/>
    </source>
</evidence>
<feature type="region of interest" description="Disordered" evidence="7">
    <location>
        <begin position="77"/>
        <end position="101"/>
    </location>
</feature>
<dbReference type="AlphaFoldDB" id="A0A9D4B2C5"/>
<dbReference type="PANTHER" id="PTHR11461">
    <property type="entry name" value="SERINE PROTEASE INHIBITOR, SERPIN"/>
    <property type="match status" value="1"/>
</dbReference>
<evidence type="ECO:0000256" key="2">
    <source>
        <dbReference type="ARBA" id="ARBA00009500"/>
    </source>
</evidence>
<evidence type="ECO:0000256" key="5">
    <source>
        <dbReference type="ARBA" id="ARBA00023180"/>
    </source>
</evidence>
<gene>
    <name evidence="9" type="ORF">KIL84_000309</name>
</gene>
<protein>
    <recommendedName>
        <fullName evidence="8">Serpin domain-containing protein</fullName>
    </recommendedName>
</protein>
<dbReference type="PANTHER" id="PTHR11461:SF84">
    <property type="entry name" value="PIGMENT EPITHELIUM-DERIVED FACTOR"/>
    <property type="match status" value="1"/>
</dbReference>
<dbReference type="CDD" id="cd02052">
    <property type="entry name" value="serpinF1_PEDF"/>
    <property type="match status" value="1"/>
</dbReference>
<dbReference type="SUPFAM" id="SSF56574">
    <property type="entry name" value="Serpins"/>
    <property type="match status" value="1"/>
</dbReference>
<evidence type="ECO:0000313" key="9">
    <source>
        <dbReference type="EMBL" id="KAH1178978.1"/>
    </source>
</evidence>
<comment type="subcellular location">
    <subcellularLocation>
        <location evidence="1">Secreted</location>
    </subcellularLocation>
</comment>
<dbReference type="SMART" id="SM00093">
    <property type="entry name" value="SERPIN"/>
    <property type="match status" value="1"/>
</dbReference>
<feature type="compositionally biased region" description="Polar residues" evidence="7">
    <location>
        <begin position="77"/>
        <end position="86"/>
    </location>
</feature>
<accession>A0A9D4B2C5</accession>
<evidence type="ECO:0000256" key="3">
    <source>
        <dbReference type="ARBA" id="ARBA00022525"/>
    </source>
</evidence>
<keyword evidence="3" id="KW-0964">Secreted</keyword>
<dbReference type="EMBL" id="JAHDVG010000473">
    <property type="protein sequence ID" value="KAH1178978.1"/>
    <property type="molecule type" value="Genomic_DNA"/>
</dbReference>
<dbReference type="Proteomes" id="UP000827986">
    <property type="component" value="Unassembled WGS sequence"/>
</dbReference>
<dbReference type="InterPro" id="IPR042178">
    <property type="entry name" value="Serpin_sf_1"/>
</dbReference>
<name>A0A9D4B2C5_9SAUR</name>
<comment type="caution">
    <text evidence="9">The sequence shown here is derived from an EMBL/GenBank/DDBJ whole genome shotgun (WGS) entry which is preliminary data.</text>
</comment>
<keyword evidence="10" id="KW-1185">Reference proteome</keyword>